<sequence length="31" mass="3502">MALLMKIVAKTETGLKQCFFIKIKKNKCSSV</sequence>
<accession>A0A0V1GGG2</accession>
<evidence type="ECO:0000313" key="1">
    <source>
        <dbReference type="EMBL" id="KRY97090.1"/>
    </source>
</evidence>
<name>A0A0V1GGG2_TRIPS</name>
<organism evidence="1 2">
    <name type="scientific">Trichinella pseudospiralis</name>
    <name type="common">Parasitic roundworm</name>
    <dbReference type="NCBI Taxonomy" id="6337"/>
    <lineage>
        <taxon>Eukaryota</taxon>
        <taxon>Metazoa</taxon>
        <taxon>Ecdysozoa</taxon>
        <taxon>Nematoda</taxon>
        <taxon>Enoplea</taxon>
        <taxon>Dorylaimia</taxon>
        <taxon>Trichinellida</taxon>
        <taxon>Trichinellidae</taxon>
        <taxon>Trichinella</taxon>
    </lineage>
</organism>
<comment type="caution">
    <text evidence="1">The sequence shown here is derived from an EMBL/GenBank/DDBJ whole genome shotgun (WGS) entry which is preliminary data.</text>
</comment>
<proteinExistence type="predicted"/>
<dbReference type="Proteomes" id="UP000054826">
    <property type="component" value="Unassembled WGS sequence"/>
</dbReference>
<gene>
    <name evidence="1" type="ORF">T4C_5819</name>
</gene>
<reference evidence="1 2" key="1">
    <citation type="submission" date="2015-01" db="EMBL/GenBank/DDBJ databases">
        <title>Evolution of Trichinella species and genotypes.</title>
        <authorList>
            <person name="Korhonen P.K."/>
            <person name="Edoardo P."/>
            <person name="Giuseppe L.R."/>
            <person name="Gasser R.B."/>
        </authorList>
    </citation>
    <scope>NUCLEOTIDE SEQUENCE [LARGE SCALE GENOMIC DNA]</scope>
    <source>
        <strain evidence="1">ISS176</strain>
    </source>
</reference>
<evidence type="ECO:0000313" key="2">
    <source>
        <dbReference type="Proteomes" id="UP000054826"/>
    </source>
</evidence>
<dbReference type="EMBL" id="JYDV01002912">
    <property type="protein sequence ID" value="KRY97090.1"/>
    <property type="molecule type" value="Genomic_DNA"/>
</dbReference>
<protein>
    <submittedName>
        <fullName evidence="1">Uncharacterized protein</fullName>
    </submittedName>
</protein>
<dbReference type="AlphaFoldDB" id="A0A0V1GGG2"/>